<proteinExistence type="predicted"/>
<evidence type="ECO:0000256" key="1">
    <source>
        <dbReference type="SAM" id="MobiDB-lite"/>
    </source>
</evidence>
<reference evidence="2 3" key="2">
    <citation type="journal article" date="2016" name="Genome Announc.">
        <title>Draft Genome Sequence of Erythromycin- and Oxytetracycline-Sensitive Nocardia seriolae Strain U-1 (NBRC 110359).</title>
        <authorList>
            <person name="Imajoh M."/>
            <person name="Sukeda M."/>
            <person name="Shimizu M."/>
            <person name="Yamane J."/>
            <person name="Ohnishi K."/>
            <person name="Oshima S."/>
        </authorList>
    </citation>
    <scope>NUCLEOTIDE SEQUENCE [LARGE SCALE GENOMIC DNA]</scope>
    <source>
        <strain evidence="2 3">U-1</strain>
    </source>
</reference>
<evidence type="ECO:0000313" key="2">
    <source>
        <dbReference type="EMBL" id="GAP33100.1"/>
    </source>
</evidence>
<accession>A0ABC9Z681</accession>
<evidence type="ECO:0000313" key="3">
    <source>
        <dbReference type="Proteomes" id="UP000037179"/>
    </source>
</evidence>
<reference evidence="3" key="1">
    <citation type="submission" date="2015-07" db="EMBL/GenBank/DDBJ databases">
        <title>Nocardia seriolae U-1 whole genome shotgun sequence.</title>
        <authorList>
            <person name="Imajoh M."/>
            <person name="Fukumoto Y."/>
            <person name="Sukeda M."/>
            <person name="Yamane J."/>
            <person name="Yamasaki K."/>
            <person name="Shimizu M."/>
            <person name="Ohnishi K."/>
            <person name="Oshima S."/>
        </authorList>
    </citation>
    <scope>NUCLEOTIDE SEQUENCE [LARGE SCALE GENOMIC DNA]</scope>
    <source>
        <strain evidence="3">U-1</strain>
    </source>
</reference>
<gene>
    <name evidence="2" type="ORF">NSK11_contig00209-0008</name>
</gene>
<sequence length="107" mass="11693">MFRPVRSPFPCPPLPPLTIAVRARNARSGRSRLSRQIPWGSRTELTSREDIDMAAKTGANDIADDDLEPLADETARQAQRVVAAYATGADECRMLLSMLGIAPTRGE</sequence>
<comment type="caution">
    <text evidence="2">The sequence shown here is derived from an EMBL/GenBank/DDBJ whole genome shotgun (WGS) entry which is preliminary data.</text>
</comment>
<dbReference type="AlphaFoldDB" id="A0ABC9Z681"/>
<protein>
    <submittedName>
        <fullName evidence="2">Uncharacterized protein</fullName>
    </submittedName>
</protein>
<keyword evidence="3" id="KW-1185">Reference proteome</keyword>
<organism evidence="2 3">
    <name type="scientific">Nocardia seriolae</name>
    <dbReference type="NCBI Taxonomy" id="37332"/>
    <lineage>
        <taxon>Bacteria</taxon>
        <taxon>Bacillati</taxon>
        <taxon>Actinomycetota</taxon>
        <taxon>Actinomycetes</taxon>
        <taxon>Mycobacteriales</taxon>
        <taxon>Nocardiaceae</taxon>
        <taxon>Nocardia</taxon>
    </lineage>
</organism>
<dbReference type="EMBL" id="BBYQ01000209">
    <property type="protein sequence ID" value="GAP33100.1"/>
    <property type="molecule type" value="Genomic_DNA"/>
</dbReference>
<dbReference type="Proteomes" id="UP000037179">
    <property type="component" value="Unassembled WGS sequence"/>
</dbReference>
<name>A0ABC9Z681_9NOCA</name>
<feature type="region of interest" description="Disordered" evidence="1">
    <location>
        <begin position="25"/>
        <end position="50"/>
    </location>
</feature>